<gene>
    <name evidence="2" type="ORF">CFOLD11_38600</name>
</gene>
<dbReference type="SUPFAM" id="SSF56281">
    <property type="entry name" value="Metallo-hydrolase/oxidoreductase"/>
    <property type="match status" value="1"/>
</dbReference>
<dbReference type="EMBL" id="BQXY01000008">
    <property type="protein sequence ID" value="GKU27033.1"/>
    <property type="molecule type" value="Genomic_DNA"/>
</dbReference>
<dbReference type="PANTHER" id="PTHR42951">
    <property type="entry name" value="METALLO-BETA-LACTAMASE DOMAIN-CONTAINING"/>
    <property type="match status" value="1"/>
</dbReference>
<evidence type="ECO:0000313" key="3">
    <source>
        <dbReference type="Proteomes" id="UP001057868"/>
    </source>
</evidence>
<name>A0A9W6DCR9_9CLOT</name>
<dbReference type="Gene3D" id="3.60.15.10">
    <property type="entry name" value="Ribonuclease Z/Hydroxyacylglutathione hydrolase-like"/>
    <property type="match status" value="1"/>
</dbReference>
<comment type="caution">
    <text evidence="2">The sequence shown here is derived from an EMBL/GenBank/DDBJ whole genome shotgun (WGS) entry which is preliminary data.</text>
</comment>
<protein>
    <submittedName>
        <fullName evidence="2">MBL fold metallo-hydrolase</fullName>
    </submittedName>
</protein>
<dbReference type="InterPro" id="IPR001279">
    <property type="entry name" value="Metallo-B-lactamas"/>
</dbReference>
<evidence type="ECO:0000259" key="1">
    <source>
        <dbReference type="SMART" id="SM00849"/>
    </source>
</evidence>
<dbReference type="PANTHER" id="PTHR42951:SF9">
    <property type="entry name" value="METAL-DEPENDENT HYDROLASE"/>
    <property type="match status" value="1"/>
</dbReference>
<dbReference type="RefSeq" id="WP_261853909.1">
    <property type="nucleotide sequence ID" value="NZ_BQXY01000008.1"/>
</dbReference>
<proteinExistence type="predicted"/>
<dbReference type="InterPro" id="IPR036866">
    <property type="entry name" value="RibonucZ/Hydroxyglut_hydro"/>
</dbReference>
<organism evidence="2 3">
    <name type="scientific">Clostridium folliculivorans</name>
    <dbReference type="NCBI Taxonomy" id="2886038"/>
    <lineage>
        <taxon>Bacteria</taxon>
        <taxon>Bacillati</taxon>
        <taxon>Bacillota</taxon>
        <taxon>Clostridia</taxon>
        <taxon>Eubacteriales</taxon>
        <taxon>Clostridiaceae</taxon>
        <taxon>Clostridium</taxon>
    </lineage>
</organism>
<dbReference type="Proteomes" id="UP001057868">
    <property type="component" value="Unassembled WGS sequence"/>
</dbReference>
<dbReference type="Pfam" id="PF00753">
    <property type="entry name" value="Lactamase_B"/>
    <property type="match status" value="1"/>
</dbReference>
<reference evidence="2" key="1">
    <citation type="journal article" date="2023" name="Int. J. Syst. Evol. Microbiol.">
        <title>&lt;i&gt;Clostridium folliculivorans&lt;/i&gt; sp. nov., isolated from soil samples of an organic paddy in Japan.</title>
        <authorList>
            <person name="Tazawa J."/>
            <person name="Kobayashi H."/>
            <person name="Tanizawa Y."/>
            <person name="Uchino A."/>
            <person name="Tanaka F."/>
            <person name="Urashima Y."/>
            <person name="Miura S."/>
            <person name="Sakamoto M."/>
            <person name="Ohkuma M."/>
            <person name="Tohno M."/>
        </authorList>
    </citation>
    <scope>NUCLEOTIDE SEQUENCE</scope>
    <source>
        <strain evidence="2">D1-1</strain>
    </source>
</reference>
<dbReference type="SMART" id="SM00849">
    <property type="entry name" value="Lactamase_B"/>
    <property type="match status" value="1"/>
</dbReference>
<sequence>MKITQIGMIYQLTFFPHVFPVNVYIIEEKTSLTLIDAGIPISLKGILKTADKIGKPLDRIVLTHAHSDHIGSLESLKQALPNAKVYISKRENQILLGDLSLNPSEPQVPIKGGVPKKSIMSADVLLEDGDAIESLTSIYVPGHTPGMMAFLDRRSNSLIVGDAFQLRGGIAVAGKLVPTFPFPSLATWNKELAILSAEKLLQYEPTLLATGHGSMLKNPVDAMKKAISDAKIAINKD</sequence>
<dbReference type="AlphaFoldDB" id="A0A9W6DCR9"/>
<dbReference type="CDD" id="cd07721">
    <property type="entry name" value="yflN-like_MBL-fold"/>
    <property type="match status" value="1"/>
</dbReference>
<evidence type="ECO:0000313" key="2">
    <source>
        <dbReference type="EMBL" id="GKU27033.1"/>
    </source>
</evidence>
<keyword evidence="3" id="KW-1185">Reference proteome</keyword>
<dbReference type="InterPro" id="IPR050855">
    <property type="entry name" value="NDM-1-like"/>
</dbReference>
<accession>A0A9W6DCR9</accession>
<feature type="domain" description="Metallo-beta-lactamase" evidence="1">
    <location>
        <begin position="20"/>
        <end position="212"/>
    </location>
</feature>